<evidence type="ECO:0000313" key="2">
    <source>
        <dbReference type="EMBL" id="MBB5931901.1"/>
    </source>
</evidence>
<protein>
    <submittedName>
        <fullName evidence="2">ZIP family zinc transporter</fullName>
    </submittedName>
</protein>
<reference evidence="2 3" key="1">
    <citation type="submission" date="2020-08" db="EMBL/GenBank/DDBJ databases">
        <title>Genomic Encyclopedia of Type Strains, Phase III (KMG-III): the genomes of soil and plant-associated and newly described type strains.</title>
        <authorList>
            <person name="Whitman W."/>
        </authorList>
    </citation>
    <scope>NUCLEOTIDE SEQUENCE [LARGE SCALE GENOMIC DNA]</scope>
    <source>
        <strain evidence="2 3">CECT 3313</strain>
    </source>
</reference>
<feature type="transmembrane region" description="Helical" evidence="1">
    <location>
        <begin position="139"/>
        <end position="162"/>
    </location>
</feature>
<feature type="transmembrane region" description="Helical" evidence="1">
    <location>
        <begin position="169"/>
        <end position="189"/>
    </location>
</feature>
<organism evidence="2 3">
    <name type="scientific">Streptomyces echinatus</name>
    <dbReference type="NCBI Taxonomy" id="67293"/>
    <lineage>
        <taxon>Bacteria</taxon>
        <taxon>Bacillati</taxon>
        <taxon>Actinomycetota</taxon>
        <taxon>Actinomycetes</taxon>
        <taxon>Kitasatosporales</taxon>
        <taxon>Streptomycetaceae</taxon>
        <taxon>Streptomyces</taxon>
    </lineage>
</organism>
<accession>A0A7W9Q1H9</accession>
<feature type="transmembrane region" description="Helical" evidence="1">
    <location>
        <begin position="82"/>
        <end position="101"/>
    </location>
</feature>
<keyword evidence="1" id="KW-0472">Membrane</keyword>
<feature type="transmembrane region" description="Helical" evidence="1">
    <location>
        <begin position="230"/>
        <end position="252"/>
    </location>
</feature>
<feature type="transmembrane region" description="Helical" evidence="1">
    <location>
        <begin position="23"/>
        <end position="43"/>
    </location>
</feature>
<keyword evidence="3" id="KW-1185">Reference proteome</keyword>
<dbReference type="Proteomes" id="UP000585836">
    <property type="component" value="Unassembled WGS sequence"/>
</dbReference>
<dbReference type="RefSeq" id="WP_225817793.1">
    <property type="nucleotide sequence ID" value="NZ_JACHJK010000019.1"/>
</dbReference>
<proteinExistence type="predicted"/>
<evidence type="ECO:0000256" key="1">
    <source>
        <dbReference type="SAM" id="Phobius"/>
    </source>
</evidence>
<feature type="transmembrane region" description="Helical" evidence="1">
    <location>
        <begin position="50"/>
        <end position="70"/>
    </location>
</feature>
<name>A0A7W9Q1H9_9ACTN</name>
<keyword evidence="1" id="KW-0812">Transmembrane</keyword>
<dbReference type="AlphaFoldDB" id="A0A7W9Q1H9"/>
<sequence length="254" mass="25195">MLCAFEAAGTHLVGDSAGLLPPAASLVAASLVALATVAGAWAARRAPGPTMLVPAAASGILLVIAVFDLLPDAWDEAAEAGLPPWAVPFAALTSFALMGALARTGCPCRRDRAGGIGAAAGLAVHRFVEGAALALTTSIAVMTALLVHAAAEGLALAALLGAQPGRRTACWLTLACLSPLAGVLVTSAVPLPDGLLPFLLAAVAGVLTQAARVALGLAHRQRPAERRVRTVPVTAAVTLAAVATALALLITAGR</sequence>
<comment type="caution">
    <text evidence="2">The sequence shown here is derived from an EMBL/GenBank/DDBJ whole genome shotgun (WGS) entry which is preliminary data.</text>
</comment>
<evidence type="ECO:0000313" key="3">
    <source>
        <dbReference type="Proteomes" id="UP000585836"/>
    </source>
</evidence>
<dbReference type="EMBL" id="JACHJK010000019">
    <property type="protein sequence ID" value="MBB5931901.1"/>
    <property type="molecule type" value="Genomic_DNA"/>
</dbReference>
<gene>
    <name evidence="2" type="ORF">FHS34_007410</name>
</gene>
<feature type="transmembrane region" description="Helical" evidence="1">
    <location>
        <begin position="195"/>
        <end position="218"/>
    </location>
</feature>
<keyword evidence="1" id="KW-1133">Transmembrane helix</keyword>
<feature type="transmembrane region" description="Helical" evidence="1">
    <location>
        <begin position="113"/>
        <end position="133"/>
    </location>
</feature>